<evidence type="ECO:0000313" key="3">
    <source>
        <dbReference type="Proteomes" id="UP000270094"/>
    </source>
</evidence>
<feature type="signal peptide" evidence="1">
    <location>
        <begin position="1"/>
        <end position="18"/>
    </location>
</feature>
<dbReference type="InterPro" id="IPR010800">
    <property type="entry name" value="GRP"/>
</dbReference>
<evidence type="ECO:0000313" key="2">
    <source>
        <dbReference type="EMBL" id="VDM80141.1"/>
    </source>
</evidence>
<reference evidence="2 3" key="1">
    <citation type="submission" date="2018-11" db="EMBL/GenBank/DDBJ databases">
        <authorList>
            <consortium name="Pathogen Informatics"/>
        </authorList>
    </citation>
    <scope>NUCLEOTIDE SEQUENCE [LARGE SCALE GENOMIC DNA]</scope>
</reference>
<keyword evidence="3" id="KW-1185">Reference proteome</keyword>
<keyword evidence="1" id="KW-0732">Signal</keyword>
<proteinExistence type="predicted"/>
<dbReference type="Pfam" id="PF07172">
    <property type="entry name" value="GRP"/>
    <property type="match status" value="1"/>
</dbReference>
<dbReference type="AlphaFoldDB" id="A0A3P7J4K4"/>
<dbReference type="Proteomes" id="UP000270094">
    <property type="component" value="Unassembled WGS sequence"/>
</dbReference>
<gene>
    <name evidence="2" type="ORF">SVUK_LOCUS15139</name>
</gene>
<evidence type="ECO:0008006" key="4">
    <source>
        <dbReference type="Google" id="ProtNLM"/>
    </source>
</evidence>
<feature type="chain" id="PRO_5018123377" description="Neuropeptide-like protein 31" evidence="1">
    <location>
        <begin position="19"/>
        <end position="82"/>
    </location>
</feature>
<name>A0A3P7J4K4_STRVU</name>
<dbReference type="EMBL" id="UYYB01107483">
    <property type="protein sequence ID" value="VDM80141.1"/>
    <property type="molecule type" value="Genomic_DNA"/>
</dbReference>
<sequence length="82" mass="9045">MRFLTICFLFTLLVVCFAEEFEAVPDDAEFPPDAPLTRAKRQYGWGGYGGYGGWGGRYGGYGGWGGRYGGYGGWGGRRWGGW</sequence>
<protein>
    <recommendedName>
        <fullName evidence="4">Neuropeptide-like protein 31</fullName>
    </recommendedName>
</protein>
<accession>A0A3P7J4K4</accession>
<evidence type="ECO:0000256" key="1">
    <source>
        <dbReference type="SAM" id="SignalP"/>
    </source>
</evidence>
<organism evidence="2 3">
    <name type="scientific">Strongylus vulgaris</name>
    <name type="common">Blood worm</name>
    <dbReference type="NCBI Taxonomy" id="40348"/>
    <lineage>
        <taxon>Eukaryota</taxon>
        <taxon>Metazoa</taxon>
        <taxon>Ecdysozoa</taxon>
        <taxon>Nematoda</taxon>
        <taxon>Chromadorea</taxon>
        <taxon>Rhabditida</taxon>
        <taxon>Rhabditina</taxon>
        <taxon>Rhabditomorpha</taxon>
        <taxon>Strongyloidea</taxon>
        <taxon>Strongylidae</taxon>
        <taxon>Strongylus</taxon>
    </lineage>
</organism>